<evidence type="ECO:0000259" key="2">
    <source>
        <dbReference type="PROSITE" id="PS51352"/>
    </source>
</evidence>
<dbReference type="PANTHER" id="PTHR42852">
    <property type="entry name" value="THIOL:DISULFIDE INTERCHANGE PROTEIN DSBE"/>
    <property type="match status" value="1"/>
</dbReference>
<dbReference type="PROSITE" id="PS00194">
    <property type="entry name" value="THIOREDOXIN_1"/>
    <property type="match status" value="1"/>
</dbReference>
<dbReference type="EMBL" id="VBPA01000021">
    <property type="protein sequence ID" value="TMQ73140.1"/>
    <property type="molecule type" value="Genomic_DNA"/>
</dbReference>
<dbReference type="PROSITE" id="PS51352">
    <property type="entry name" value="THIOREDOXIN_2"/>
    <property type="match status" value="1"/>
</dbReference>
<dbReference type="GO" id="GO:0016491">
    <property type="term" value="F:oxidoreductase activity"/>
    <property type="evidence" value="ECO:0007669"/>
    <property type="project" value="InterPro"/>
</dbReference>
<name>A0A538UBC2_UNCEI</name>
<accession>A0A538UBC2</accession>
<gene>
    <name evidence="3" type="ORF">E6K80_00840</name>
</gene>
<proteinExistence type="predicted"/>
<dbReference type="SUPFAM" id="SSF52833">
    <property type="entry name" value="Thioredoxin-like"/>
    <property type="match status" value="1"/>
</dbReference>
<dbReference type="Pfam" id="PF00578">
    <property type="entry name" value="AhpC-TSA"/>
    <property type="match status" value="1"/>
</dbReference>
<evidence type="ECO:0000313" key="3">
    <source>
        <dbReference type="EMBL" id="TMQ73140.1"/>
    </source>
</evidence>
<dbReference type="Proteomes" id="UP000319836">
    <property type="component" value="Unassembled WGS sequence"/>
</dbReference>
<sequence>MTLASRRVTGAGRARALLALVLLLAASAPARALGGTVVGAGIGVDEPTLRRVLREHPLRTIHGETMTLDALRGEVVVVNFWATWCPPCRRELARLDALESDIGRRGARVLAVSVDRDPANVRRFVRRQRLRLPVAVDGPDGLARELDLSSLPFTMVLDREGRVAFTTLGAADATVASLVERTQQLVASKPVVAEGERR</sequence>
<reference evidence="3 4" key="1">
    <citation type="journal article" date="2019" name="Nat. Microbiol.">
        <title>Mediterranean grassland soil C-N compound turnover is dependent on rainfall and depth, and is mediated by genomically divergent microorganisms.</title>
        <authorList>
            <person name="Diamond S."/>
            <person name="Andeer P.F."/>
            <person name="Li Z."/>
            <person name="Crits-Christoph A."/>
            <person name="Burstein D."/>
            <person name="Anantharaman K."/>
            <person name="Lane K.R."/>
            <person name="Thomas B.C."/>
            <person name="Pan C."/>
            <person name="Northen T.R."/>
            <person name="Banfield J.F."/>
        </authorList>
    </citation>
    <scope>NUCLEOTIDE SEQUENCE [LARGE SCALE GENOMIC DNA]</scope>
    <source>
        <strain evidence="3">WS_10</strain>
    </source>
</reference>
<dbReference type="InterPro" id="IPR013766">
    <property type="entry name" value="Thioredoxin_domain"/>
</dbReference>
<feature type="signal peptide" evidence="1">
    <location>
        <begin position="1"/>
        <end position="32"/>
    </location>
</feature>
<feature type="chain" id="PRO_5021802660" evidence="1">
    <location>
        <begin position="33"/>
        <end position="198"/>
    </location>
</feature>
<protein>
    <submittedName>
        <fullName evidence="3">TlpA family protein disulfide reductase</fullName>
    </submittedName>
</protein>
<dbReference type="InterPro" id="IPR050553">
    <property type="entry name" value="Thioredoxin_ResA/DsbE_sf"/>
</dbReference>
<dbReference type="InterPro" id="IPR000866">
    <property type="entry name" value="AhpC/TSA"/>
</dbReference>
<dbReference type="Gene3D" id="3.40.30.10">
    <property type="entry name" value="Glutaredoxin"/>
    <property type="match status" value="1"/>
</dbReference>
<dbReference type="GO" id="GO:0016209">
    <property type="term" value="F:antioxidant activity"/>
    <property type="evidence" value="ECO:0007669"/>
    <property type="project" value="InterPro"/>
</dbReference>
<dbReference type="CDD" id="cd02966">
    <property type="entry name" value="TlpA_like_family"/>
    <property type="match status" value="1"/>
</dbReference>
<feature type="domain" description="Thioredoxin" evidence="2">
    <location>
        <begin position="22"/>
        <end position="187"/>
    </location>
</feature>
<evidence type="ECO:0000313" key="4">
    <source>
        <dbReference type="Proteomes" id="UP000319836"/>
    </source>
</evidence>
<dbReference type="InterPro" id="IPR017937">
    <property type="entry name" value="Thioredoxin_CS"/>
</dbReference>
<dbReference type="InterPro" id="IPR036249">
    <property type="entry name" value="Thioredoxin-like_sf"/>
</dbReference>
<dbReference type="AlphaFoldDB" id="A0A538UBC2"/>
<organism evidence="3 4">
    <name type="scientific">Eiseniibacteriota bacterium</name>
    <dbReference type="NCBI Taxonomy" id="2212470"/>
    <lineage>
        <taxon>Bacteria</taxon>
        <taxon>Candidatus Eiseniibacteriota</taxon>
    </lineage>
</organism>
<keyword evidence="1" id="KW-0732">Signal</keyword>
<dbReference type="PANTHER" id="PTHR42852:SF17">
    <property type="entry name" value="THIOREDOXIN-LIKE PROTEIN HI_1115"/>
    <property type="match status" value="1"/>
</dbReference>
<comment type="caution">
    <text evidence="3">The sequence shown here is derived from an EMBL/GenBank/DDBJ whole genome shotgun (WGS) entry which is preliminary data.</text>
</comment>
<evidence type="ECO:0000256" key="1">
    <source>
        <dbReference type="SAM" id="SignalP"/>
    </source>
</evidence>